<name>A0A7W3QLU6_ACTNM</name>
<dbReference type="SUPFAM" id="SSF55144">
    <property type="entry name" value="LigT-like"/>
    <property type="match status" value="1"/>
</dbReference>
<accession>A0A7W3QLU6</accession>
<dbReference type="AlphaFoldDB" id="A0A7W3QLU6"/>
<organism evidence="1 2">
    <name type="scientific">Actinomadura namibiensis</name>
    <dbReference type="NCBI Taxonomy" id="182080"/>
    <lineage>
        <taxon>Bacteria</taxon>
        <taxon>Bacillati</taxon>
        <taxon>Actinomycetota</taxon>
        <taxon>Actinomycetes</taxon>
        <taxon>Streptosporangiales</taxon>
        <taxon>Thermomonosporaceae</taxon>
        <taxon>Actinomadura</taxon>
    </lineage>
</organism>
<dbReference type="Pfam" id="PF13563">
    <property type="entry name" value="2_5_RNA_ligase2"/>
    <property type="match status" value="1"/>
</dbReference>
<gene>
    <name evidence="1" type="ORF">HNR61_003539</name>
</gene>
<dbReference type="EMBL" id="JACJIA010000004">
    <property type="protein sequence ID" value="MBA8951899.1"/>
    <property type="molecule type" value="Genomic_DNA"/>
</dbReference>
<dbReference type="InterPro" id="IPR009097">
    <property type="entry name" value="Cyclic_Pdiesterase"/>
</dbReference>
<comment type="caution">
    <text evidence="1">The sequence shown here is derived from an EMBL/GenBank/DDBJ whole genome shotgun (WGS) entry which is preliminary data.</text>
</comment>
<evidence type="ECO:0000313" key="2">
    <source>
        <dbReference type="Proteomes" id="UP000572680"/>
    </source>
</evidence>
<keyword evidence="1" id="KW-0436">Ligase</keyword>
<keyword evidence="2" id="KW-1185">Reference proteome</keyword>
<dbReference type="Gene3D" id="3.90.1140.10">
    <property type="entry name" value="Cyclic phosphodiesterase"/>
    <property type="match status" value="1"/>
</dbReference>
<dbReference type="RefSeq" id="WP_182844208.1">
    <property type="nucleotide sequence ID" value="NZ_BAAALP010000108.1"/>
</dbReference>
<sequence length="211" mass="23665">MSQLPNRMADRWKERYNPGPDEGTVYWHVLFQNQPQVAELARVAHEKLAPFHGLHMTPAKWLHMTTFRVGSTYEITSENIEQLIDEGSRRLAGVSPAKVVIGKVLYHPEAIMLHVQPKSALLPIHLAVKQATHKVLPWTNEQQDSVWTPHITLCYSEADQLAQPLISALGRELPSRTVTITSVDLIIQRGAERLWDWSSVASVPLVGSSAS</sequence>
<reference evidence="1 2" key="1">
    <citation type="submission" date="2020-08" db="EMBL/GenBank/DDBJ databases">
        <title>Genomic Encyclopedia of Type Strains, Phase IV (KMG-IV): sequencing the most valuable type-strain genomes for metagenomic binning, comparative biology and taxonomic classification.</title>
        <authorList>
            <person name="Goeker M."/>
        </authorList>
    </citation>
    <scope>NUCLEOTIDE SEQUENCE [LARGE SCALE GENOMIC DNA]</scope>
    <source>
        <strain evidence="1 2">DSM 44197</strain>
    </source>
</reference>
<protein>
    <submittedName>
        <fullName evidence="1">2'-5' RNA ligase</fullName>
    </submittedName>
</protein>
<dbReference type="GO" id="GO:0016874">
    <property type="term" value="F:ligase activity"/>
    <property type="evidence" value="ECO:0007669"/>
    <property type="project" value="UniProtKB-KW"/>
</dbReference>
<dbReference type="Proteomes" id="UP000572680">
    <property type="component" value="Unassembled WGS sequence"/>
</dbReference>
<proteinExistence type="predicted"/>
<evidence type="ECO:0000313" key="1">
    <source>
        <dbReference type="EMBL" id="MBA8951899.1"/>
    </source>
</evidence>